<dbReference type="GO" id="GO:0044780">
    <property type="term" value="P:bacterial-type flagellum assembly"/>
    <property type="evidence" value="ECO:0007669"/>
    <property type="project" value="InterPro"/>
</dbReference>
<evidence type="ECO:0000256" key="2">
    <source>
        <dbReference type="ARBA" id="ARBA00008787"/>
    </source>
</evidence>
<reference evidence="7 8" key="1">
    <citation type="journal article" date="2015" name="Genome Announc.">
        <title>Draft Genome Sequences of Marine Isolates of Thalassomonas viridans and Thalassomonas actiniarum.</title>
        <authorList>
            <person name="Olonade I."/>
            <person name="van Zyl L.J."/>
            <person name="Trindade M."/>
        </authorList>
    </citation>
    <scope>NUCLEOTIDE SEQUENCE [LARGE SCALE GENOMIC DNA]</scope>
    <source>
        <strain evidence="7 8">A5K-106</strain>
    </source>
</reference>
<gene>
    <name evidence="7" type="primary">fliS</name>
    <name evidence="7" type="ORF">SG35_007560</name>
</gene>
<evidence type="ECO:0000313" key="7">
    <source>
        <dbReference type="EMBL" id="WDE00484.1"/>
    </source>
</evidence>
<dbReference type="NCBIfam" id="TIGR00208">
    <property type="entry name" value="fliS"/>
    <property type="match status" value="1"/>
</dbReference>
<dbReference type="GO" id="GO:0005829">
    <property type="term" value="C:cytosol"/>
    <property type="evidence" value="ECO:0007669"/>
    <property type="project" value="UniProtKB-SubCell"/>
</dbReference>
<keyword evidence="7" id="KW-0282">Flagellum</keyword>
<keyword evidence="4 6" id="KW-1005">Bacterial flagellum biogenesis</keyword>
<dbReference type="Gene3D" id="1.20.120.340">
    <property type="entry name" value="Flagellar protein FliS"/>
    <property type="match status" value="1"/>
</dbReference>
<dbReference type="PANTHER" id="PTHR34773:SF1">
    <property type="entry name" value="FLAGELLAR SECRETION CHAPERONE FLIS"/>
    <property type="match status" value="1"/>
</dbReference>
<dbReference type="GO" id="GO:0071973">
    <property type="term" value="P:bacterial-type flagellum-dependent cell motility"/>
    <property type="evidence" value="ECO:0007669"/>
    <property type="project" value="TreeGrafter"/>
</dbReference>
<dbReference type="InterPro" id="IPR036584">
    <property type="entry name" value="FliS_sf"/>
</dbReference>
<keyword evidence="3 6" id="KW-0963">Cytoplasm</keyword>
<dbReference type="InterPro" id="IPR003713">
    <property type="entry name" value="FliS"/>
</dbReference>
<dbReference type="EMBL" id="CP059735">
    <property type="protein sequence ID" value="WDE00484.1"/>
    <property type="molecule type" value="Genomic_DNA"/>
</dbReference>
<name>A0AAE9YU67_9GAMM</name>
<dbReference type="RefSeq" id="WP_044830662.1">
    <property type="nucleotide sequence ID" value="NZ_CP059735.1"/>
</dbReference>
<dbReference type="PANTHER" id="PTHR34773">
    <property type="entry name" value="FLAGELLAR SECRETION CHAPERONE FLIS"/>
    <property type="match status" value="1"/>
</dbReference>
<sequence length="135" mass="14763">MAHISVKKYQQTTVSAAKEANPYQLVAMLFQKLLGNIASAKGAIQQKDHAKKGDLLSKAITIIGVLQGSLDFEQGGDISRNLSDLYIFCSDKLVEANTNNDEALLDEIIQILLPIKAGWDSIPKEEQDKVSFESA</sequence>
<evidence type="ECO:0000256" key="4">
    <source>
        <dbReference type="ARBA" id="ARBA00022795"/>
    </source>
</evidence>
<reference evidence="7 8" key="2">
    <citation type="journal article" date="2022" name="Mar. Drugs">
        <title>Bioassay-Guided Fractionation Leads to the Detection of Cholic Acid Generated by the Rare Thalassomonas sp.</title>
        <authorList>
            <person name="Pheiffer F."/>
            <person name="Schneider Y.K."/>
            <person name="Hansen E.H."/>
            <person name="Andersen J.H."/>
            <person name="Isaksson J."/>
            <person name="Busche T."/>
            <person name="R C."/>
            <person name="Kalinowski J."/>
            <person name="Zyl L.V."/>
            <person name="Trindade M."/>
        </authorList>
    </citation>
    <scope>NUCLEOTIDE SEQUENCE [LARGE SCALE GENOMIC DNA]</scope>
    <source>
        <strain evidence="7 8">A5K-106</strain>
    </source>
</reference>
<dbReference type="SUPFAM" id="SSF101116">
    <property type="entry name" value="Flagellar export chaperone FliS"/>
    <property type="match status" value="1"/>
</dbReference>
<evidence type="ECO:0000256" key="3">
    <source>
        <dbReference type="ARBA" id="ARBA00022490"/>
    </source>
</evidence>
<evidence type="ECO:0000313" key="8">
    <source>
        <dbReference type="Proteomes" id="UP000032568"/>
    </source>
</evidence>
<evidence type="ECO:0000256" key="5">
    <source>
        <dbReference type="ARBA" id="ARBA00023186"/>
    </source>
</evidence>
<comment type="similarity">
    <text evidence="2 6">Belongs to the FliS family.</text>
</comment>
<organism evidence="7 8">
    <name type="scientific">Thalassomonas actiniarum</name>
    <dbReference type="NCBI Taxonomy" id="485447"/>
    <lineage>
        <taxon>Bacteria</taxon>
        <taxon>Pseudomonadati</taxon>
        <taxon>Pseudomonadota</taxon>
        <taxon>Gammaproteobacteria</taxon>
        <taxon>Alteromonadales</taxon>
        <taxon>Colwelliaceae</taxon>
        <taxon>Thalassomonas</taxon>
    </lineage>
</organism>
<evidence type="ECO:0000256" key="1">
    <source>
        <dbReference type="ARBA" id="ARBA00004514"/>
    </source>
</evidence>
<dbReference type="AlphaFoldDB" id="A0AAE9YU67"/>
<evidence type="ECO:0000256" key="6">
    <source>
        <dbReference type="PIRNR" id="PIRNR039090"/>
    </source>
</evidence>
<dbReference type="Proteomes" id="UP000032568">
    <property type="component" value="Chromosome"/>
</dbReference>
<dbReference type="KEGG" id="tact:SG35_007560"/>
<protein>
    <recommendedName>
        <fullName evidence="6">Flagellar secretion chaperone FliS</fullName>
    </recommendedName>
</protein>
<dbReference type="Pfam" id="PF02561">
    <property type="entry name" value="FliS"/>
    <property type="match status" value="1"/>
</dbReference>
<keyword evidence="8" id="KW-1185">Reference proteome</keyword>
<keyword evidence="7" id="KW-0966">Cell projection</keyword>
<proteinExistence type="inferred from homology"/>
<dbReference type="CDD" id="cd16098">
    <property type="entry name" value="FliS"/>
    <property type="match status" value="1"/>
</dbReference>
<keyword evidence="5" id="KW-0143">Chaperone</keyword>
<dbReference type="PIRSF" id="PIRSF039090">
    <property type="entry name" value="Flis"/>
    <property type="match status" value="1"/>
</dbReference>
<accession>A0AAE9YU67</accession>
<keyword evidence="7" id="KW-0969">Cilium</keyword>
<comment type="subcellular location">
    <subcellularLocation>
        <location evidence="1 6">Cytoplasm</location>
        <location evidence="1 6">Cytosol</location>
    </subcellularLocation>
</comment>